<sequence length="71" mass="8468">MRGLYNERYKGFFNHNNLRFLPKIIESLYVLLESGVDIEPRIEQISTSWSYIMMYLSSSLLYLCLYTCSKD</sequence>
<dbReference type="AlphaFoldDB" id="A0A803QVA4"/>
<protein>
    <recommendedName>
        <fullName evidence="3">Maturase K</fullName>
    </recommendedName>
</protein>
<accession>A0A803QVA4</accession>
<keyword evidence="2" id="KW-1185">Reference proteome</keyword>
<proteinExistence type="predicted"/>
<reference evidence="1" key="2">
    <citation type="submission" date="2021-03" db="UniProtKB">
        <authorList>
            <consortium name="EnsemblPlants"/>
        </authorList>
    </citation>
    <scope>IDENTIFICATION</scope>
</reference>
<evidence type="ECO:0000313" key="1">
    <source>
        <dbReference type="EnsemblPlants" id="cds.novel_model_1810_5bd9a17a"/>
    </source>
</evidence>
<dbReference type="Gramene" id="novel_model_1810_5bd9a17a">
    <property type="protein sequence ID" value="cds.novel_model_1810_5bd9a17a"/>
    <property type="gene ID" value="novel_gene_991_5bd9a17a"/>
</dbReference>
<dbReference type="Proteomes" id="UP000596661">
    <property type="component" value="Chromosome 1"/>
</dbReference>
<dbReference type="EMBL" id="UZAU01000054">
    <property type="status" value="NOT_ANNOTATED_CDS"/>
    <property type="molecule type" value="Genomic_DNA"/>
</dbReference>
<evidence type="ECO:0008006" key="3">
    <source>
        <dbReference type="Google" id="ProtNLM"/>
    </source>
</evidence>
<organism evidence="1 2">
    <name type="scientific">Cannabis sativa</name>
    <name type="common">Hemp</name>
    <name type="synonym">Marijuana</name>
    <dbReference type="NCBI Taxonomy" id="3483"/>
    <lineage>
        <taxon>Eukaryota</taxon>
        <taxon>Viridiplantae</taxon>
        <taxon>Streptophyta</taxon>
        <taxon>Embryophyta</taxon>
        <taxon>Tracheophyta</taxon>
        <taxon>Spermatophyta</taxon>
        <taxon>Magnoliopsida</taxon>
        <taxon>eudicotyledons</taxon>
        <taxon>Gunneridae</taxon>
        <taxon>Pentapetalae</taxon>
        <taxon>rosids</taxon>
        <taxon>fabids</taxon>
        <taxon>Rosales</taxon>
        <taxon>Cannabaceae</taxon>
        <taxon>Cannabis</taxon>
    </lineage>
</organism>
<evidence type="ECO:0000313" key="2">
    <source>
        <dbReference type="Proteomes" id="UP000596661"/>
    </source>
</evidence>
<reference evidence="1" key="1">
    <citation type="submission" date="2018-11" db="EMBL/GenBank/DDBJ databases">
        <authorList>
            <person name="Grassa J C."/>
        </authorList>
    </citation>
    <scope>NUCLEOTIDE SEQUENCE [LARGE SCALE GENOMIC DNA]</scope>
</reference>
<dbReference type="EnsemblPlants" id="novel_model_1810_5bd9a17a">
    <property type="protein sequence ID" value="cds.novel_model_1810_5bd9a17a"/>
    <property type="gene ID" value="novel_gene_991_5bd9a17a"/>
</dbReference>
<name>A0A803QVA4_CANSA</name>